<reference evidence="1" key="1">
    <citation type="journal article" date="2013" name="Genome Announc.">
        <title>Draft Genome Sequence of Agarivorans albus Strain MKT 106T, an Agarolytic Marine Bacterium.</title>
        <authorList>
            <person name="Yasuike M."/>
            <person name="Nakamura Y."/>
            <person name="Kai W."/>
            <person name="Fujiwara A."/>
            <person name="Fukui Y."/>
            <person name="Satomi M."/>
            <person name="Sano M."/>
        </authorList>
    </citation>
    <scope>NUCLEOTIDE SEQUENCE [LARGE SCALE GENOMIC DNA]</scope>
</reference>
<evidence type="ECO:0008006" key="3">
    <source>
        <dbReference type="Google" id="ProtNLM"/>
    </source>
</evidence>
<evidence type="ECO:0000313" key="1">
    <source>
        <dbReference type="EMBL" id="GAD03606.1"/>
    </source>
</evidence>
<evidence type="ECO:0000313" key="2">
    <source>
        <dbReference type="Proteomes" id="UP000014461"/>
    </source>
</evidence>
<dbReference type="AlphaFoldDB" id="R9PU60"/>
<proteinExistence type="predicted"/>
<sequence length="105" mass="12047">MAPDIDQHAAMELNSRNNHICKRDGAACDILVEGYEHQMHLVAKFICKELQFDRLYFYGKCRPLHVSVGPEESKYALIRMPNTRGVRVNSKSATDDATIRLFEHL</sequence>
<name>R9PU60_AGAAL</name>
<protein>
    <recommendedName>
        <fullName evidence="3">Peptidase M15A C-terminal domain-containing protein</fullName>
    </recommendedName>
</protein>
<accession>R9PU60</accession>
<organism evidence="1 2">
    <name type="scientific">Agarivorans albus MKT 106</name>
    <dbReference type="NCBI Taxonomy" id="1331007"/>
    <lineage>
        <taxon>Bacteria</taxon>
        <taxon>Pseudomonadati</taxon>
        <taxon>Pseudomonadota</taxon>
        <taxon>Gammaproteobacteria</taxon>
        <taxon>Alteromonadales</taxon>
        <taxon>Alteromonadaceae</taxon>
        <taxon>Agarivorans</taxon>
    </lineage>
</organism>
<comment type="caution">
    <text evidence="1">The sequence shown here is derived from an EMBL/GenBank/DDBJ whole genome shotgun (WGS) entry which is preliminary data.</text>
</comment>
<dbReference type="STRING" id="1331007.AALB_3686"/>
<keyword evidence="2" id="KW-1185">Reference proteome</keyword>
<dbReference type="EMBL" id="BARX01000030">
    <property type="protein sequence ID" value="GAD03606.1"/>
    <property type="molecule type" value="Genomic_DNA"/>
</dbReference>
<gene>
    <name evidence="1" type="ORF">AALB_3686</name>
</gene>
<dbReference type="Proteomes" id="UP000014461">
    <property type="component" value="Unassembled WGS sequence"/>
</dbReference>